<feature type="transmembrane region" description="Helical" evidence="8">
    <location>
        <begin position="124"/>
        <end position="143"/>
    </location>
</feature>
<dbReference type="PATRIC" id="fig|935700.4.peg.2296"/>
<evidence type="ECO:0000256" key="1">
    <source>
        <dbReference type="ARBA" id="ARBA00004651"/>
    </source>
</evidence>
<dbReference type="AlphaFoldDB" id="A0A0D1CMF7"/>
<reference evidence="9 10" key="1">
    <citation type="submission" date="2015-02" db="EMBL/GenBank/DDBJ databases">
        <title>Genome Sequence of Jannaschia aquimarina DSM28248, a member of the Roseobacter clade.</title>
        <authorList>
            <person name="Voget S."/>
            <person name="Daniel R."/>
        </authorList>
    </citation>
    <scope>NUCLEOTIDE SEQUENCE [LARGE SCALE GENOMIC DNA]</scope>
    <source>
        <strain evidence="9 10">GSW-M26</strain>
    </source>
</reference>
<feature type="transmembrane region" description="Helical" evidence="8">
    <location>
        <begin position="190"/>
        <end position="213"/>
    </location>
</feature>
<evidence type="ECO:0000313" key="10">
    <source>
        <dbReference type="Proteomes" id="UP000032232"/>
    </source>
</evidence>
<name>A0A0D1CMF7_9RHOB</name>
<keyword evidence="4" id="KW-1003">Cell membrane</keyword>
<feature type="transmembrane region" description="Helical" evidence="8">
    <location>
        <begin position="518"/>
        <end position="541"/>
    </location>
</feature>
<evidence type="ECO:0000256" key="7">
    <source>
        <dbReference type="ARBA" id="ARBA00023136"/>
    </source>
</evidence>
<comment type="similarity">
    <text evidence="2">Belongs to the BCCT transporter (TC 2.A.15) family.</text>
</comment>
<dbReference type="GO" id="GO:0022857">
    <property type="term" value="F:transmembrane transporter activity"/>
    <property type="evidence" value="ECO:0007669"/>
    <property type="project" value="InterPro"/>
</dbReference>
<dbReference type="Pfam" id="PF02028">
    <property type="entry name" value="BCCT"/>
    <property type="match status" value="1"/>
</dbReference>
<dbReference type="Proteomes" id="UP000032232">
    <property type="component" value="Unassembled WGS sequence"/>
</dbReference>
<evidence type="ECO:0000256" key="8">
    <source>
        <dbReference type="SAM" id="Phobius"/>
    </source>
</evidence>
<keyword evidence="5 8" id="KW-0812">Transmembrane</keyword>
<evidence type="ECO:0000256" key="6">
    <source>
        <dbReference type="ARBA" id="ARBA00022989"/>
    </source>
</evidence>
<dbReference type="GO" id="GO:0005886">
    <property type="term" value="C:plasma membrane"/>
    <property type="evidence" value="ECO:0007669"/>
    <property type="project" value="UniProtKB-SubCell"/>
</dbReference>
<feature type="transmembrane region" description="Helical" evidence="8">
    <location>
        <begin position="312"/>
        <end position="336"/>
    </location>
</feature>
<dbReference type="PANTHER" id="PTHR30047:SF7">
    <property type="entry name" value="HIGH-AFFINITY CHOLINE TRANSPORT PROTEIN"/>
    <property type="match status" value="1"/>
</dbReference>
<evidence type="ECO:0000256" key="5">
    <source>
        <dbReference type="ARBA" id="ARBA00022692"/>
    </source>
</evidence>
<dbReference type="EMBL" id="JYFE01000041">
    <property type="protein sequence ID" value="KIT15962.1"/>
    <property type="molecule type" value="Genomic_DNA"/>
</dbReference>
<evidence type="ECO:0000313" key="9">
    <source>
        <dbReference type="EMBL" id="KIT15962.1"/>
    </source>
</evidence>
<comment type="subcellular location">
    <subcellularLocation>
        <location evidence="1">Cell membrane</location>
        <topology evidence="1">Multi-pass membrane protein</topology>
    </subcellularLocation>
</comment>
<feature type="transmembrane region" description="Helical" evidence="8">
    <location>
        <begin position="396"/>
        <end position="419"/>
    </location>
</feature>
<evidence type="ECO:0000256" key="2">
    <source>
        <dbReference type="ARBA" id="ARBA00005658"/>
    </source>
</evidence>
<keyword evidence="3" id="KW-0813">Transport</keyword>
<feature type="transmembrane region" description="Helical" evidence="8">
    <location>
        <begin position="366"/>
        <end position="384"/>
    </location>
</feature>
<evidence type="ECO:0000256" key="3">
    <source>
        <dbReference type="ARBA" id="ARBA00022448"/>
    </source>
</evidence>
<feature type="transmembrane region" description="Helical" evidence="8">
    <location>
        <begin position="46"/>
        <end position="65"/>
    </location>
</feature>
<organism evidence="9 10">
    <name type="scientific">Jannaschia aquimarina</name>
    <dbReference type="NCBI Taxonomy" id="935700"/>
    <lineage>
        <taxon>Bacteria</taxon>
        <taxon>Pseudomonadati</taxon>
        <taxon>Pseudomonadota</taxon>
        <taxon>Alphaproteobacteria</taxon>
        <taxon>Rhodobacterales</taxon>
        <taxon>Roseobacteraceae</taxon>
        <taxon>Jannaschia</taxon>
    </lineage>
</organism>
<keyword evidence="10" id="KW-1185">Reference proteome</keyword>
<comment type="caution">
    <text evidence="9">The sequence shown here is derived from an EMBL/GenBank/DDBJ whole genome shotgun (WGS) entry which is preliminary data.</text>
</comment>
<dbReference type="PANTHER" id="PTHR30047">
    <property type="entry name" value="HIGH-AFFINITY CHOLINE TRANSPORT PROTEIN-RELATED"/>
    <property type="match status" value="1"/>
</dbReference>
<gene>
    <name evidence="9" type="primary">opuD</name>
    <name evidence="9" type="ORF">jaqu_22310</name>
</gene>
<dbReference type="STRING" id="935700.jaqu_22310"/>
<dbReference type="InterPro" id="IPR000060">
    <property type="entry name" value="BCCT_transptr"/>
</dbReference>
<dbReference type="NCBIfam" id="TIGR00842">
    <property type="entry name" value="bcct"/>
    <property type="match status" value="1"/>
</dbReference>
<feature type="transmembrane region" description="Helical" evidence="8">
    <location>
        <begin position="234"/>
        <end position="262"/>
    </location>
</feature>
<accession>A0A0D1CMF7</accession>
<feature type="transmembrane region" description="Helical" evidence="8">
    <location>
        <begin position="85"/>
        <end position="103"/>
    </location>
</feature>
<feature type="transmembrane region" description="Helical" evidence="8">
    <location>
        <begin position="282"/>
        <end position="300"/>
    </location>
</feature>
<dbReference type="OrthoDB" id="9775735at2"/>
<keyword evidence="7 8" id="KW-0472">Membrane</keyword>
<feature type="transmembrane region" description="Helical" evidence="8">
    <location>
        <begin position="492"/>
        <end position="512"/>
    </location>
</feature>
<dbReference type="RefSeq" id="WP_043919028.1">
    <property type="nucleotide sequence ID" value="NZ_FZPF01000004.1"/>
</dbReference>
<sequence>MTDTTTPQGIPEPEGISANIETDYEIGQNNIEGSVGPFGFDVHNPVFLVSGITVVAFVFYTLALPEHSGALFSYLFGVVTKTFDWFFLGSANVFVLFCLLLIVTPWGNVRLGGAEAAPDYGYPAWFAMLFAAGMGIGLMFYGVSEPLSHYSTAFGGPATDEAGLRTDWSPLAGAADNQAEAVRMGMAATIFHWGLHPWAIYAVVALALALFTYNKGLPLTIRSAFYPILGERVWGWPGHVIDTLAVFATLFGLATSLGFGATQANAGLNELFGVPLGSTTEVVLISVITAVALVSVLRGLDGGVKVLSEINMGLAFLLLLFVLLVGPTLYLLTLFWDSLVAYLTYLPALSNPIAREDVNFSQGWTSFYWAWWISWSPFVGMFIARVSRGRTVREFVVCVLLIPSLVCVLWMTVFGGTAINQVLADGYTAAQDAPLELKLFKMLDELPLAGITSLIGIILVVVFFVTSSDSGSLVIDTITAGGKIDAPVPQRVFWCIFEGAVAIVLLLSAGGLQSLQSMVISTGLPFTVVLLVMCVAIAMGLSEERKVTKDAVAAE</sequence>
<protein>
    <submittedName>
        <fullName evidence="9">OpuD protein</fullName>
    </submittedName>
</protein>
<feature type="transmembrane region" description="Helical" evidence="8">
    <location>
        <begin position="446"/>
        <end position="465"/>
    </location>
</feature>
<evidence type="ECO:0000256" key="4">
    <source>
        <dbReference type="ARBA" id="ARBA00022475"/>
    </source>
</evidence>
<keyword evidence="6 8" id="KW-1133">Transmembrane helix</keyword>
<proteinExistence type="inferred from homology"/>